<dbReference type="Proteomes" id="UP000648663">
    <property type="component" value="Unassembled WGS sequence"/>
</dbReference>
<feature type="signal peptide" evidence="2">
    <location>
        <begin position="1"/>
        <end position="28"/>
    </location>
</feature>
<keyword evidence="6" id="KW-1185">Reference proteome</keyword>
<dbReference type="EMBL" id="JAAMPA010000003">
    <property type="protein sequence ID" value="NIH69950.1"/>
    <property type="molecule type" value="Genomic_DNA"/>
</dbReference>
<dbReference type="EMBL" id="BMMI01000010">
    <property type="protein sequence ID" value="GGL82473.1"/>
    <property type="molecule type" value="Genomic_DNA"/>
</dbReference>
<comment type="caution">
    <text evidence="4">The sequence shown here is derived from an EMBL/GenBank/DDBJ whole genome shotgun (WGS) entry which is preliminary data.</text>
</comment>
<reference evidence="3" key="1">
    <citation type="journal article" date="2014" name="Int. J. Syst. Evol. Microbiol.">
        <title>Complete genome of a new Firmicutes species belonging to the dominant human colonic microbiota ('Ruminococcus bicirculans') reveals two chromosomes and a selective capacity to utilize plant glucans.</title>
        <authorList>
            <consortium name="NISC Comparative Sequencing Program"/>
            <person name="Wegmann U."/>
            <person name="Louis P."/>
            <person name="Goesmann A."/>
            <person name="Henrissat B."/>
            <person name="Duncan S.H."/>
            <person name="Flint H.J."/>
        </authorList>
    </citation>
    <scope>NUCLEOTIDE SEQUENCE</scope>
    <source>
        <strain evidence="3">CGMCC 4.5581</strain>
    </source>
</reference>
<evidence type="ECO:0000313" key="3">
    <source>
        <dbReference type="EMBL" id="GGL82473.1"/>
    </source>
</evidence>
<organism evidence="4 5">
    <name type="scientific">Modestobacter marinus</name>
    <dbReference type="NCBI Taxonomy" id="477641"/>
    <lineage>
        <taxon>Bacteria</taxon>
        <taxon>Bacillati</taxon>
        <taxon>Actinomycetota</taxon>
        <taxon>Actinomycetes</taxon>
        <taxon>Geodermatophilales</taxon>
        <taxon>Geodermatophilaceae</taxon>
        <taxon>Modestobacter</taxon>
    </lineage>
</organism>
<evidence type="ECO:0000313" key="4">
    <source>
        <dbReference type="EMBL" id="NIH69950.1"/>
    </source>
</evidence>
<evidence type="ECO:0000256" key="1">
    <source>
        <dbReference type="SAM" id="MobiDB-lite"/>
    </source>
</evidence>
<feature type="region of interest" description="Disordered" evidence="1">
    <location>
        <begin position="203"/>
        <end position="257"/>
    </location>
</feature>
<reference evidence="3" key="4">
    <citation type="submission" date="2024-05" db="EMBL/GenBank/DDBJ databases">
        <authorList>
            <person name="Sun Q."/>
            <person name="Zhou Y."/>
        </authorList>
    </citation>
    <scope>NUCLEOTIDE SEQUENCE</scope>
    <source>
        <strain evidence="3">CGMCC 4.5581</strain>
    </source>
</reference>
<dbReference type="RefSeq" id="WP_166757494.1">
    <property type="nucleotide sequence ID" value="NZ_BAABJU010000002.1"/>
</dbReference>
<gene>
    <name evidence="4" type="ORF">FB380_004448</name>
    <name evidence="3" type="ORF">GCM10011589_43630</name>
</gene>
<keyword evidence="2" id="KW-0732">Signal</keyword>
<evidence type="ECO:0008006" key="7">
    <source>
        <dbReference type="Google" id="ProtNLM"/>
    </source>
</evidence>
<feature type="region of interest" description="Disordered" evidence="1">
    <location>
        <begin position="34"/>
        <end position="54"/>
    </location>
</feature>
<protein>
    <recommendedName>
        <fullName evidence="7">Lipoprotein</fullName>
    </recommendedName>
</protein>
<evidence type="ECO:0000313" key="5">
    <source>
        <dbReference type="Proteomes" id="UP000552836"/>
    </source>
</evidence>
<feature type="compositionally biased region" description="Low complexity" evidence="1">
    <location>
        <begin position="203"/>
        <end position="218"/>
    </location>
</feature>
<name>A0A846M652_9ACTN</name>
<accession>A0A846M652</accession>
<proteinExistence type="predicted"/>
<feature type="chain" id="PRO_5039035676" description="Lipoprotein" evidence="2">
    <location>
        <begin position="29"/>
        <end position="600"/>
    </location>
</feature>
<dbReference type="Proteomes" id="UP000552836">
    <property type="component" value="Unassembled WGS sequence"/>
</dbReference>
<reference evidence="4 5" key="3">
    <citation type="submission" date="2020-02" db="EMBL/GenBank/DDBJ databases">
        <title>Sequencing the genomes of 1000 actinobacteria strains.</title>
        <authorList>
            <person name="Klenk H.-P."/>
        </authorList>
    </citation>
    <scope>NUCLEOTIDE SEQUENCE [LARGE SCALE GENOMIC DNA]</scope>
    <source>
        <strain evidence="4 5">DSM 45201</strain>
    </source>
</reference>
<evidence type="ECO:0000256" key="2">
    <source>
        <dbReference type="SAM" id="SignalP"/>
    </source>
</evidence>
<reference evidence="6" key="2">
    <citation type="journal article" date="2019" name="Int. J. Syst. Evol. Microbiol.">
        <title>The Global Catalogue of Microorganisms (GCM) 10K type strain sequencing project: providing services to taxonomists for standard genome sequencing and annotation.</title>
        <authorList>
            <consortium name="The Broad Institute Genomics Platform"/>
            <consortium name="The Broad Institute Genome Sequencing Center for Infectious Disease"/>
            <person name="Wu L."/>
            <person name="Ma J."/>
        </authorList>
    </citation>
    <scope>NUCLEOTIDE SEQUENCE [LARGE SCALE GENOMIC DNA]</scope>
    <source>
        <strain evidence="6">CGMCC 4.5581</strain>
    </source>
</reference>
<dbReference type="PROSITE" id="PS51257">
    <property type="entry name" value="PROKAR_LIPOPROTEIN"/>
    <property type="match status" value="1"/>
</dbReference>
<sequence>MRRTAVLPRTPRGPAVPALALVTALVLAGCTGSDDGDSGGSGSAGGSDEPAAAGAVTVAPDATRTLVPDTDPVAAAVSTSRALYESSDVAVVAGSGDADAELLGAVAAVGLGVPLLLGSDAPADALGTELDRLGVQTVLAVGDDAGDLLPGGSDVEVVAVPADAGALEEATGLDLAEPTTVPDAERATAVAGLAPDALPVLTAEAPPAPATPSDAPADGTETEASETEAAESESFESEASETGSAEPTGELPEVQRPEPLEDVVVLASGGAQSLAGIATARAAGAEVLLTGGVADPRGSAEVVERLAAEPTVLVLGADLAGAPGIDWKLDAAATGTQLPGGGQLLFPEHTLIALYGIPGSGALGLLGEQDLPASIARAQQYADEYRPLVDNTVVPTFEIIATVASASAGPDNNYSAEQDVETLRPWVEQAGAAGLYVVLDLQPGRTDFLTQAKQYESLLELPYVGLALDPEWRLGPNEVHLVQIGQVGIDEVNQVVTWLADLVQENDLPQKLLVLHQFQVRMIVDRERLDTSRDELAILVHVDGQGSQPAKQSTWEVLHRDAPQPLYWGWKNFIDEDVPMISPQETIETVQPTPELVTYQ</sequence>
<evidence type="ECO:0000313" key="6">
    <source>
        <dbReference type="Proteomes" id="UP000648663"/>
    </source>
</evidence>
<dbReference type="AlphaFoldDB" id="A0A846M652"/>
<feature type="compositionally biased region" description="Acidic residues" evidence="1">
    <location>
        <begin position="220"/>
        <end position="239"/>
    </location>
</feature>